<accession>A0ABX2ALZ4</accession>
<feature type="signal peptide" evidence="1">
    <location>
        <begin position="1"/>
        <end position="17"/>
    </location>
</feature>
<reference evidence="2 3" key="1">
    <citation type="submission" date="2020-05" db="EMBL/GenBank/DDBJ databases">
        <title>Distinct polysaccharide utilization as determinants for interspecies competition between intestinal Prevotella spp.</title>
        <authorList>
            <person name="Galvez E.J.C."/>
            <person name="Iljazovic A."/>
            <person name="Strowig T."/>
        </authorList>
    </citation>
    <scope>NUCLEOTIDE SEQUENCE [LARGE SCALE GENOMIC DNA]</scope>
    <source>
        <strain evidence="2 3">PMUR</strain>
    </source>
</reference>
<comment type="caution">
    <text evidence="2">The sequence shown here is derived from an EMBL/GenBank/DDBJ whole genome shotgun (WGS) entry which is preliminary data.</text>
</comment>
<dbReference type="Gene3D" id="2.40.160.60">
    <property type="entry name" value="Outer membrane protein transport protein (OMPP1/FadL/TodX)"/>
    <property type="match status" value="1"/>
</dbReference>
<dbReference type="EMBL" id="JABKKF010000002">
    <property type="protein sequence ID" value="NPD91272.1"/>
    <property type="molecule type" value="Genomic_DNA"/>
</dbReference>
<evidence type="ECO:0000313" key="3">
    <source>
        <dbReference type="Proteomes" id="UP000714420"/>
    </source>
</evidence>
<keyword evidence="3" id="KW-1185">Reference proteome</keyword>
<protein>
    <recommendedName>
        <fullName evidence="4">Aromatic hydrocarbon degradation protein</fullName>
    </recommendedName>
</protein>
<dbReference type="SUPFAM" id="SSF56935">
    <property type="entry name" value="Porins"/>
    <property type="match status" value="1"/>
</dbReference>
<organism evidence="2 3">
    <name type="scientific">Xylanibacter muris</name>
    <dbReference type="NCBI Taxonomy" id="2736290"/>
    <lineage>
        <taxon>Bacteria</taxon>
        <taxon>Pseudomonadati</taxon>
        <taxon>Bacteroidota</taxon>
        <taxon>Bacteroidia</taxon>
        <taxon>Bacteroidales</taxon>
        <taxon>Prevotellaceae</taxon>
        <taxon>Xylanibacter</taxon>
    </lineage>
</organism>
<evidence type="ECO:0000313" key="2">
    <source>
        <dbReference type="EMBL" id="NPD91272.1"/>
    </source>
</evidence>
<name>A0ABX2ALZ4_9BACT</name>
<dbReference type="Proteomes" id="UP000714420">
    <property type="component" value="Unassembled WGS sequence"/>
</dbReference>
<sequence length="428" mass="46872">MKKIIFSSIFCSVCVLAANAQSGTNSPYSQYGLGVLSDQSQGFNRGMNGLGIGLRSGNNVNVLNPASYSSVDSMTMLIDAGLSGQITNFKENGMKINANNADFEYMTASFRLKKNFGIGLGVIPFTNIGYNYSVSKRVENSSLVSTEAFSGNGGLHQAFIGLGYKFGDRLSLGFNASYLWGCYEKTIQNSSSESYASTVQKTYSATVNSYKLDFGVQWEQPLSEKDMLTLGAIYGLGHSLGANPQVTTSNRNSMTGVSTENTSSVDDGLSIPHSFGAGAAFRHGNKYMVGLDYSLQTWGKLDYPEMNNATGNYEMKSGLLCDRHKVTFGGEWIPDSEGRNFFGRMHYRAGVSYATPYYKVNSMDGPKEISVSAGFGIPIINARQRRSILNVSAQWVHSSAKKLITENTFRINIGLTFNERWFVKWKVD</sequence>
<keyword evidence="1" id="KW-0732">Signal</keyword>
<feature type="chain" id="PRO_5046678960" description="Aromatic hydrocarbon degradation protein" evidence="1">
    <location>
        <begin position="18"/>
        <end position="428"/>
    </location>
</feature>
<evidence type="ECO:0008006" key="4">
    <source>
        <dbReference type="Google" id="ProtNLM"/>
    </source>
</evidence>
<dbReference type="RefSeq" id="WP_172273467.1">
    <property type="nucleotide sequence ID" value="NZ_CASGMU010000002.1"/>
</dbReference>
<gene>
    <name evidence="2" type="ORF">HPS56_02715</name>
</gene>
<proteinExistence type="predicted"/>
<evidence type="ECO:0000256" key="1">
    <source>
        <dbReference type="SAM" id="SignalP"/>
    </source>
</evidence>